<dbReference type="Pfam" id="PF13193">
    <property type="entry name" value="AMP-binding_C"/>
    <property type="match status" value="1"/>
</dbReference>
<dbReference type="Gene3D" id="3.30.559.30">
    <property type="entry name" value="Nonribosomal peptide synthetase, condensation domain"/>
    <property type="match status" value="2"/>
</dbReference>
<dbReference type="Pfam" id="PF00501">
    <property type="entry name" value="AMP-binding"/>
    <property type="match status" value="1"/>
</dbReference>
<evidence type="ECO:0000313" key="6">
    <source>
        <dbReference type="Proteomes" id="UP000464657"/>
    </source>
</evidence>
<dbReference type="InterPro" id="IPR042099">
    <property type="entry name" value="ANL_N_sf"/>
</dbReference>
<comment type="cofactor">
    <cofactor evidence="1">
        <name>pantetheine 4'-phosphate</name>
        <dbReference type="ChEBI" id="CHEBI:47942"/>
    </cofactor>
</comment>
<keyword evidence="2" id="KW-0596">Phosphopantetheine</keyword>
<dbReference type="GO" id="GO:0043041">
    <property type="term" value="P:amino acid activation for nonribosomal peptide biosynthetic process"/>
    <property type="evidence" value="ECO:0007669"/>
    <property type="project" value="TreeGrafter"/>
</dbReference>
<dbReference type="NCBIfam" id="TIGR01733">
    <property type="entry name" value="AA-adenyl-dom"/>
    <property type="match status" value="1"/>
</dbReference>
<keyword evidence="3" id="KW-0597">Phosphoprotein</keyword>
<dbReference type="Gene3D" id="1.10.1200.10">
    <property type="entry name" value="ACP-like"/>
    <property type="match status" value="1"/>
</dbReference>
<dbReference type="SUPFAM" id="SSF52777">
    <property type="entry name" value="CoA-dependent acyltransferases"/>
    <property type="match status" value="4"/>
</dbReference>
<dbReference type="Pfam" id="PF00550">
    <property type="entry name" value="PP-binding"/>
    <property type="match status" value="1"/>
</dbReference>
<dbReference type="GO" id="GO:0044550">
    <property type="term" value="P:secondary metabolite biosynthetic process"/>
    <property type="evidence" value="ECO:0007669"/>
    <property type="project" value="TreeGrafter"/>
</dbReference>
<evidence type="ECO:0000313" key="5">
    <source>
        <dbReference type="EMBL" id="QHI35393.1"/>
    </source>
</evidence>
<evidence type="ECO:0000256" key="1">
    <source>
        <dbReference type="ARBA" id="ARBA00001957"/>
    </source>
</evidence>
<dbReference type="InterPro" id="IPR000873">
    <property type="entry name" value="AMP-dep_synth/lig_dom"/>
</dbReference>
<dbReference type="Pfam" id="PF00668">
    <property type="entry name" value="Condensation"/>
    <property type="match status" value="2"/>
</dbReference>
<dbReference type="PANTHER" id="PTHR45527:SF1">
    <property type="entry name" value="FATTY ACID SYNTHASE"/>
    <property type="match status" value="1"/>
</dbReference>
<dbReference type="PROSITE" id="PS00012">
    <property type="entry name" value="PHOSPHOPANTETHEINE"/>
    <property type="match status" value="1"/>
</dbReference>
<dbReference type="SUPFAM" id="SSF47336">
    <property type="entry name" value="ACP-like"/>
    <property type="match status" value="1"/>
</dbReference>
<sequence length="1480" mass="171344">MKLTLPQQDVYFEQLLYPDEPIYNIGAKIPIEGIIDAKIFNQAYKKLIDQHDAYRSIVINDIQNPRIEILADHNSDLGFLDFSMESNPDEKANQYMQTMFGKAFNFDAKSLLHTFILVKVHDTFHYLFSMYHHIITDGWGTSVMFQRLVQNYNELSEHGKVISEYPYSYETFVEDDELYAKSEDYQKDKAYWLTKFENLPAPLFKRIDETIYSNKSKRKTIHIERSVYDKLTEIAKANRASTFHIILATLYLYFARKHQNNDISIGLPVLNRGKSIFKKTVGLFMGISALRIPLDFDASFEELIQTIRQQLRQDYRHQRFPLGKLIQEKGVFKEREQLFNITLSYEKQDYADHFANTKTKVIPLTHQSERVALAIYIREFDVSESVTIDFDYNTNYFEAEAISQAVMHFEELLQSIIKNPSQKLSDYSYITNTEQQQLIHTFNETETPLPKKATVLSAFNEVAKKYSTKIAIQDFEKQYTYAEVDRISKAIALEIQDRFSGKDTAPIAVLMERSADLVLTLLGILKSGHSYIPLDPSFPKERLNYITKHSNVNCVVGNKDLKHLINSDVVFIDVEKLIHSKKHSDQELKEVTSEASAYIIYTSGSTGNPKGVEIGHEALINFLQSIKNHPGVENHDILYSVTTQSFDISILEFFTPLIVGATLYVVANKTLDDPLVIIDEIQKVQPTIMQGTPSFYQMLYNVGWKGDQQLKILCGGDLLSESLAQKLLDTSYKVWNMYGPTETTIWSSIKPILSAKDASNIGKPIQNTSFYILDDYMQLLPVNTPGKIYIGGKGLAKGYFKDEYLTSQKFIKNPFKPEEIIYDTSDLGKWTIDGEIEFLGRNDNQVKIRGYRIELGDIETQLNEIKNIKSSVVIAKKRKDHEVFLVAYLISEKEGFDYEEVIKHLRSKLPEYMIPYTLIAIDEFPLTPNKKVDRKQLAQLETIQNRAEEVVVLPTSKQEKELYKFYKKVLERDDDFSISTSFFALGGHSLNAVRLIGLIEKKYQQRLSLKDIFNYPDISSLVNYLQNKSTSTLQAITPVKPQEYYPITFPQYMIWLASLQSEKSIAYNMSGVYTIEGEMSKELLERAFLGIIQKYEIFRTNFIEVNGNPYQKINSTTEVNFSVDEMYTTSDKYDDAVKEYTNKEFQLEHDMLIRVALFHTENQNCTLVFTTHHVMMDGWSLEIIVKEITSRYSALATQKSLTEEKLDFQYKDFVVWQNNIEQQNEASNREFWTNYLQKHQWKTLIPYDYSVSEEKYTGSFHIFHWPKKFMDDLNEIAVQNNVTLHTLLMTSFHVLLHKLYGIDDICVGTINSGRTFSGLENQVGMFVKTLPLRSSVTSNDSFLALMKNMHENLLTVDEHQDITEDVLNTLRFEAILVLQNQTFNYGKFDLTEDVALHMSPVITKYNRLPLLIDFSVKGEHLRGSILYDTTKYEEETMNFFTVKYEKFLQQILSDITTPIHAIDIDFAFEKEETISIDFNF</sequence>
<dbReference type="GO" id="GO:0005737">
    <property type="term" value="C:cytoplasm"/>
    <property type="evidence" value="ECO:0007669"/>
    <property type="project" value="TreeGrafter"/>
</dbReference>
<dbReference type="InterPro" id="IPR001242">
    <property type="entry name" value="Condensation_dom"/>
</dbReference>
<dbReference type="Gene3D" id="3.30.559.10">
    <property type="entry name" value="Chloramphenicol acetyltransferase-like domain"/>
    <property type="match status" value="2"/>
</dbReference>
<evidence type="ECO:0000259" key="4">
    <source>
        <dbReference type="PROSITE" id="PS50075"/>
    </source>
</evidence>
<dbReference type="PROSITE" id="PS00455">
    <property type="entry name" value="AMP_BINDING"/>
    <property type="match status" value="1"/>
</dbReference>
<dbReference type="InterPro" id="IPR045851">
    <property type="entry name" value="AMP-bd_C_sf"/>
</dbReference>
<dbReference type="InterPro" id="IPR020845">
    <property type="entry name" value="AMP-binding_CS"/>
</dbReference>
<dbReference type="InterPro" id="IPR009081">
    <property type="entry name" value="PP-bd_ACP"/>
</dbReference>
<evidence type="ECO:0000256" key="2">
    <source>
        <dbReference type="ARBA" id="ARBA00022450"/>
    </source>
</evidence>
<dbReference type="GO" id="GO:0003824">
    <property type="term" value="F:catalytic activity"/>
    <property type="evidence" value="ECO:0007669"/>
    <property type="project" value="InterPro"/>
</dbReference>
<dbReference type="PROSITE" id="PS50075">
    <property type="entry name" value="CARRIER"/>
    <property type="match status" value="1"/>
</dbReference>
<dbReference type="GO" id="GO:0031177">
    <property type="term" value="F:phosphopantetheine binding"/>
    <property type="evidence" value="ECO:0007669"/>
    <property type="project" value="TreeGrafter"/>
</dbReference>
<keyword evidence="6" id="KW-1185">Reference proteome</keyword>
<name>A0A7L4ZFF6_9FLAO</name>
<dbReference type="SUPFAM" id="SSF56801">
    <property type="entry name" value="Acetyl-CoA synthetase-like"/>
    <property type="match status" value="1"/>
</dbReference>
<dbReference type="RefSeq" id="WP_160128136.1">
    <property type="nucleotide sequence ID" value="NZ_CP019288.1"/>
</dbReference>
<gene>
    <name evidence="5" type="primary">tycC_1</name>
    <name evidence="5" type="ORF">IMCC3317_07390</name>
</gene>
<dbReference type="InterPro" id="IPR025110">
    <property type="entry name" value="AMP-bd_C"/>
</dbReference>
<organism evidence="5 6">
    <name type="scientific">Kordia antarctica</name>
    <dbReference type="NCBI Taxonomy" id="1218801"/>
    <lineage>
        <taxon>Bacteria</taxon>
        <taxon>Pseudomonadati</taxon>
        <taxon>Bacteroidota</taxon>
        <taxon>Flavobacteriia</taxon>
        <taxon>Flavobacteriales</taxon>
        <taxon>Flavobacteriaceae</taxon>
        <taxon>Kordia</taxon>
    </lineage>
</organism>
<dbReference type="InterPro" id="IPR023213">
    <property type="entry name" value="CAT-like_dom_sf"/>
</dbReference>
<feature type="domain" description="Carrier" evidence="4">
    <location>
        <begin position="953"/>
        <end position="1029"/>
    </location>
</feature>
<reference evidence="5 6" key="1">
    <citation type="journal article" date="2013" name="Int. J. Syst. Evol. Microbiol.">
        <title>Kordia antarctica sp. nov., isolated from Antarctic seawater.</title>
        <authorList>
            <person name="Baek K."/>
            <person name="Choi A."/>
            <person name="Kang I."/>
            <person name="Lee K."/>
            <person name="Cho J.C."/>
        </authorList>
    </citation>
    <scope>NUCLEOTIDE SEQUENCE [LARGE SCALE GENOMIC DNA]</scope>
    <source>
        <strain evidence="5 6">IMCC3317</strain>
    </source>
</reference>
<dbReference type="Gene3D" id="3.30.300.30">
    <property type="match status" value="1"/>
</dbReference>
<protein>
    <submittedName>
        <fullName evidence="5">Tyrocidine synthase 3</fullName>
    </submittedName>
</protein>
<dbReference type="KEGG" id="kan:IMCC3317_07390"/>
<dbReference type="FunFam" id="3.40.50.980:FF:000001">
    <property type="entry name" value="Non-ribosomal peptide synthetase"/>
    <property type="match status" value="1"/>
</dbReference>
<dbReference type="Gene3D" id="3.40.50.12780">
    <property type="entry name" value="N-terminal domain of ligase-like"/>
    <property type="match status" value="1"/>
</dbReference>
<dbReference type="EMBL" id="CP019288">
    <property type="protein sequence ID" value="QHI35393.1"/>
    <property type="molecule type" value="Genomic_DNA"/>
</dbReference>
<dbReference type="OrthoDB" id="605930at2"/>
<dbReference type="InterPro" id="IPR006162">
    <property type="entry name" value="Ppantetheine_attach_site"/>
</dbReference>
<dbReference type="Proteomes" id="UP000464657">
    <property type="component" value="Chromosome"/>
</dbReference>
<dbReference type="InterPro" id="IPR010071">
    <property type="entry name" value="AA_adenyl_dom"/>
</dbReference>
<accession>A0A7L4ZFF6</accession>
<evidence type="ECO:0000256" key="3">
    <source>
        <dbReference type="ARBA" id="ARBA00022553"/>
    </source>
</evidence>
<dbReference type="PANTHER" id="PTHR45527">
    <property type="entry name" value="NONRIBOSOMAL PEPTIDE SYNTHETASE"/>
    <property type="match status" value="1"/>
</dbReference>
<dbReference type="InterPro" id="IPR036736">
    <property type="entry name" value="ACP-like_sf"/>
</dbReference>
<proteinExistence type="predicted"/>